<gene>
    <name evidence="3" type="ordered locus">Clocl_0461</name>
</gene>
<proteinExistence type="predicted"/>
<reference evidence="3 4" key="2">
    <citation type="journal article" date="2012" name="Stand. Genomic Sci.">
        <title>Complete Genome Sequence of Clostridium clariflavum DSM 19732.</title>
        <authorList>
            <person name="Izquierdo J.A."/>
            <person name="Goodwin L."/>
            <person name="Davenport K.W."/>
            <person name="Teshima H."/>
            <person name="Bruce D."/>
            <person name="Detter C."/>
            <person name="Tapia R."/>
            <person name="Han S."/>
            <person name="Land M."/>
            <person name="Hauser L."/>
            <person name="Jeffries C.D."/>
            <person name="Han J."/>
            <person name="Pitluck S."/>
            <person name="Nolan M."/>
            <person name="Chen A."/>
            <person name="Huntemann M."/>
            <person name="Mavromatis K."/>
            <person name="Mikhailova N."/>
            <person name="Liolios K."/>
            <person name="Woyke T."/>
            <person name="Lynd L.R."/>
        </authorList>
    </citation>
    <scope>NUCLEOTIDE SEQUENCE [LARGE SCALE GENOMIC DNA]</scope>
    <source>
        <strain evidence="4">DSM 19732 / NBRC 101661 / EBR45</strain>
    </source>
</reference>
<reference evidence="4" key="1">
    <citation type="submission" date="2011-12" db="EMBL/GenBank/DDBJ databases">
        <title>Complete sequence of Clostridium clariflavum DSM 19732.</title>
        <authorList>
            <consortium name="US DOE Joint Genome Institute"/>
            <person name="Lucas S."/>
            <person name="Han J."/>
            <person name="Lapidus A."/>
            <person name="Cheng J.-F."/>
            <person name="Goodwin L."/>
            <person name="Pitluck S."/>
            <person name="Peters L."/>
            <person name="Teshima H."/>
            <person name="Detter J.C."/>
            <person name="Han C."/>
            <person name="Tapia R."/>
            <person name="Land M."/>
            <person name="Hauser L."/>
            <person name="Kyrpides N."/>
            <person name="Ivanova N."/>
            <person name="Pagani I."/>
            <person name="Kitzmiller T."/>
            <person name="Lynd L."/>
            <person name="Izquierdo J."/>
            <person name="Woyke T."/>
        </authorList>
    </citation>
    <scope>NUCLEOTIDE SEQUENCE [LARGE SCALE GENOMIC DNA]</scope>
    <source>
        <strain evidence="4">DSM 19732 / NBRC 101661 / EBR45</strain>
    </source>
</reference>
<dbReference type="InterPro" id="IPR029058">
    <property type="entry name" value="AB_hydrolase_fold"/>
</dbReference>
<dbReference type="GO" id="GO:0016787">
    <property type="term" value="F:hydrolase activity"/>
    <property type="evidence" value="ECO:0007669"/>
    <property type="project" value="UniProtKB-KW"/>
</dbReference>
<dbReference type="STRING" id="720554.Clocl_0461"/>
<feature type="domain" description="BD-FAE-like" evidence="2">
    <location>
        <begin position="51"/>
        <end position="257"/>
    </location>
</feature>
<evidence type="ECO:0000313" key="4">
    <source>
        <dbReference type="Proteomes" id="UP000005435"/>
    </source>
</evidence>
<dbReference type="AlphaFoldDB" id="G8LSC4"/>
<evidence type="ECO:0000259" key="2">
    <source>
        <dbReference type="Pfam" id="PF20434"/>
    </source>
</evidence>
<dbReference type="OrthoDB" id="24847at2"/>
<dbReference type="EMBL" id="CP003065">
    <property type="protein sequence ID" value="AEV67185.1"/>
    <property type="molecule type" value="Genomic_DNA"/>
</dbReference>
<dbReference type="PANTHER" id="PTHR48081">
    <property type="entry name" value="AB HYDROLASE SUPERFAMILY PROTEIN C4A8.06C"/>
    <property type="match status" value="1"/>
</dbReference>
<dbReference type="Proteomes" id="UP000005435">
    <property type="component" value="Chromosome"/>
</dbReference>
<dbReference type="PANTHER" id="PTHR48081:SF13">
    <property type="entry name" value="ALPHA_BETA HYDROLASE"/>
    <property type="match status" value="1"/>
</dbReference>
<name>G8LSC4_ACECE</name>
<dbReference type="KEGG" id="ccl:Clocl_0461"/>
<dbReference type="InterPro" id="IPR049492">
    <property type="entry name" value="BD-FAE-like_dom"/>
</dbReference>
<organism evidence="3 4">
    <name type="scientific">Acetivibrio clariflavus (strain DSM 19732 / NBRC 101661 / EBR45)</name>
    <name type="common">Clostridium clariflavum</name>
    <dbReference type="NCBI Taxonomy" id="720554"/>
    <lineage>
        <taxon>Bacteria</taxon>
        <taxon>Bacillati</taxon>
        <taxon>Bacillota</taxon>
        <taxon>Clostridia</taxon>
        <taxon>Eubacteriales</taxon>
        <taxon>Oscillospiraceae</taxon>
        <taxon>Acetivibrio</taxon>
    </lineage>
</organism>
<keyword evidence="4" id="KW-1185">Reference proteome</keyword>
<dbReference type="Pfam" id="PF20434">
    <property type="entry name" value="BD-FAE"/>
    <property type="match status" value="1"/>
</dbReference>
<dbReference type="RefSeq" id="WP_014253817.1">
    <property type="nucleotide sequence ID" value="NC_016627.1"/>
</dbReference>
<sequence length="300" mass="33320">MDIREAKIAANETPEGTQVLFAEFSGEGMYFSCTYLHDVVYARYGNIERKLQIIKPYEARLKFPLIVYVQGSAWGKQDLYSAIPNLSHIASKGYVIASVEMRNTDIAKFPAALEDVKCAIRFMRENADTYGIDPDKVAVWGDSSGGHLALMTGLTAGEYNNGLYKDQSDEVTAVVDYFGVTNLLTLGKYNDAIDHDSADCPEALFIGGKIADNIELAKKASPIYMDLDKKLPPFLIIHGDEDNVVHVNQSIEMYKALKKHNQKVFFYKVIGAGHGPGIWSSQVLTLTEKFLAAHLKRPNI</sequence>
<dbReference type="HOGENOM" id="CLU_012494_4_0_9"/>
<dbReference type="Gene3D" id="3.40.50.1820">
    <property type="entry name" value="alpha/beta hydrolase"/>
    <property type="match status" value="1"/>
</dbReference>
<accession>G8LSC4</accession>
<evidence type="ECO:0000256" key="1">
    <source>
        <dbReference type="ARBA" id="ARBA00022801"/>
    </source>
</evidence>
<keyword evidence="1" id="KW-0378">Hydrolase</keyword>
<evidence type="ECO:0000313" key="3">
    <source>
        <dbReference type="EMBL" id="AEV67185.1"/>
    </source>
</evidence>
<dbReference type="eggNOG" id="COG0657">
    <property type="taxonomic scope" value="Bacteria"/>
</dbReference>
<dbReference type="InterPro" id="IPR050300">
    <property type="entry name" value="GDXG_lipolytic_enzyme"/>
</dbReference>
<protein>
    <submittedName>
        <fullName evidence="3">Esterase/lipase</fullName>
    </submittedName>
</protein>
<dbReference type="SUPFAM" id="SSF53474">
    <property type="entry name" value="alpha/beta-Hydrolases"/>
    <property type="match status" value="1"/>
</dbReference>